<sequence>MKQFKPTEFQFDPDPLSTAIEALLERSGLDGAHRAVSVLTDEIDFRPRGGTDADVVDLGDLSGSAKPDHAGGGDKTGGPGNGKGKNKDTGTDTGTDGTGTDTGTDGTGTDTGTGGTGTDTGTGGTGTDTGTGGTGTDTGTGGTGTDTGTGGTGTDTGTGGTGTDTGTGGTDTGGTGTGEVIEGYVSGGDAATSYNVEIIFSGTWTASLQQAFIDAADYLSSIIIGDVADVNYNNQIWDDMVISASLVEIDGPYGVLGQAGPQLARSGTYHPFKGLMEFDVADAQTFDDRGQWDDIVFHEMMHAIGFGTLWNLQGLTSGSVSGGDMRFTGEMATALYNSEFSDLAANDPGSLLGVPIETDGGAGTAGGHWDDATFGGEIMTGYISGTNHLSHMSVAALEDMGYDTILDNPNDPDDLSAPWPGDPVSDAPIG</sequence>
<organism evidence="8 9">
    <name type="scientific">Litorisediminicola beolgyonensis</name>
    <dbReference type="NCBI Taxonomy" id="1173614"/>
    <lineage>
        <taxon>Bacteria</taxon>
        <taxon>Pseudomonadati</taxon>
        <taxon>Pseudomonadota</taxon>
        <taxon>Alphaproteobacteria</taxon>
        <taxon>Rhodobacterales</taxon>
        <taxon>Paracoccaceae</taxon>
        <taxon>Litorisediminicola</taxon>
    </lineage>
</organism>
<reference evidence="9" key="1">
    <citation type="journal article" date="2019" name="Int. J. Syst. Evol. Microbiol.">
        <title>The Global Catalogue of Microorganisms (GCM) 10K type strain sequencing project: providing services to taxonomists for standard genome sequencing and annotation.</title>
        <authorList>
            <consortium name="The Broad Institute Genomics Platform"/>
            <consortium name="The Broad Institute Genome Sequencing Center for Infectious Disease"/>
            <person name="Wu L."/>
            <person name="Ma J."/>
        </authorList>
    </citation>
    <scope>NUCLEOTIDE SEQUENCE [LARGE SCALE GENOMIC DNA]</scope>
    <source>
        <strain evidence="9">CCUG 62953</strain>
    </source>
</reference>
<keyword evidence="6" id="KW-0482">Metalloprotease</keyword>
<gene>
    <name evidence="8" type="ORF">ACFQ4E_17395</name>
</gene>
<name>A0ABW3ZM54_9RHOB</name>
<dbReference type="InterPro" id="IPR011049">
    <property type="entry name" value="Serralysin-like_metalloprot_C"/>
</dbReference>
<dbReference type="Gene3D" id="3.90.132.10">
    <property type="entry name" value="Leishmanolysin , domain 2"/>
    <property type="match status" value="1"/>
</dbReference>
<dbReference type="RefSeq" id="WP_386805796.1">
    <property type="nucleotide sequence ID" value="NZ_JBHTMU010000041.1"/>
</dbReference>
<comment type="cofactor">
    <cofactor evidence="1">
        <name>Zn(2+)</name>
        <dbReference type="ChEBI" id="CHEBI:29105"/>
    </cofactor>
</comment>
<dbReference type="SUPFAM" id="SSF55486">
    <property type="entry name" value="Metalloproteases ('zincins'), catalytic domain"/>
    <property type="match status" value="1"/>
</dbReference>
<dbReference type="Proteomes" id="UP001597135">
    <property type="component" value="Unassembled WGS sequence"/>
</dbReference>
<evidence type="ECO:0000256" key="4">
    <source>
        <dbReference type="ARBA" id="ARBA00022801"/>
    </source>
</evidence>
<evidence type="ECO:0000256" key="5">
    <source>
        <dbReference type="ARBA" id="ARBA00022833"/>
    </source>
</evidence>
<evidence type="ECO:0000313" key="8">
    <source>
        <dbReference type="EMBL" id="MFD1344209.1"/>
    </source>
</evidence>
<evidence type="ECO:0000256" key="2">
    <source>
        <dbReference type="ARBA" id="ARBA00022670"/>
    </source>
</evidence>
<dbReference type="EMBL" id="JBHTMU010000041">
    <property type="protein sequence ID" value="MFD1344209.1"/>
    <property type="molecule type" value="Genomic_DNA"/>
</dbReference>
<feature type="region of interest" description="Disordered" evidence="7">
    <location>
        <begin position="405"/>
        <end position="430"/>
    </location>
</feature>
<dbReference type="Gene3D" id="2.150.10.10">
    <property type="entry name" value="Serralysin-like metalloprotease, C-terminal"/>
    <property type="match status" value="1"/>
</dbReference>
<feature type="compositionally biased region" description="Low complexity" evidence="7">
    <location>
        <begin position="91"/>
        <end position="104"/>
    </location>
</feature>
<keyword evidence="5" id="KW-0862">Zinc</keyword>
<dbReference type="Pfam" id="PF01457">
    <property type="entry name" value="Peptidase_M8"/>
    <property type="match status" value="1"/>
</dbReference>
<evidence type="ECO:0000256" key="6">
    <source>
        <dbReference type="ARBA" id="ARBA00023049"/>
    </source>
</evidence>
<dbReference type="PANTHER" id="PTHR10942:SF0">
    <property type="entry name" value="LEISHMANOLYSIN-LIKE PEPTIDASE"/>
    <property type="match status" value="1"/>
</dbReference>
<feature type="compositionally biased region" description="Gly residues" evidence="7">
    <location>
        <begin position="73"/>
        <end position="83"/>
    </location>
</feature>
<accession>A0ABW3ZM54</accession>
<proteinExistence type="predicted"/>
<feature type="compositionally biased region" description="Gly residues" evidence="7">
    <location>
        <begin position="105"/>
        <end position="177"/>
    </location>
</feature>
<evidence type="ECO:0000256" key="3">
    <source>
        <dbReference type="ARBA" id="ARBA00022723"/>
    </source>
</evidence>
<keyword evidence="2" id="KW-0645">Protease</keyword>
<comment type="caution">
    <text evidence="8">The sequence shown here is derived from an EMBL/GenBank/DDBJ whole genome shotgun (WGS) entry which is preliminary data.</text>
</comment>
<evidence type="ECO:0000313" key="9">
    <source>
        <dbReference type="Proteomes" id="UP001597135"/>
    </source>
</evidence>
<keyword evidence="9" id="KW-1185">Reference proteome</keyword>
<feature type="region of interest" description="Disordered" evidence="7">
    <location>
        <begin position="45"/>
        <end position="181"/>
    </location>
</feature>
<evidence type="ECO:0000256" key="1">
    <source>
        <dbReference type="ARBA" id="ARBA00001947"/>
    </source>
</evidence>
<dbReference type="InterPro" id="IPR001577">
    <property type="entry name" value="Peptidase_M8"/>
</dbReference>
<evidence type="ECO:0000256" key="7">
    <source>
        <dbReference type="SAM" id="MobiDB-lite"/>
    </source>
</evidence>
<dbReference type="PANTHER" id="PTHR10942">
    <property type="entry name" value="LEISHMANOLYSIN-LIKE PEPTIDASE"/>
    <property type="match status" value="1"/>
</dbReference>
<protein>
    <submittedName>
        <fullName evidence="8">Leishmanolysin-related zinc metalloendopeptidase</fullName>
    </submittedName>
</protein>
<keyword evidence="4" id="KW-0378">Hydrolase</keyword>
<keyword evidence="3" id="KW-0479">Metal-binding</keyword>